<keyword evidence="2" id="KW-1185">Reference proteome</keyword>
<dbReference type="EMBL" id="CCYD01000322">
    <property type="protein sequence ID" value="CEG38939.1"/>
    <property type="molecule type" value="Genomic_DNA"/>
</dbReference>
<name>A0A0N7L4K6_PLAHL</name>
<dbReference type="AlphaFoldDB" id="A0A0N7L4K6"/>
<dbReference type="Proteomes" id="UP000054928">
    <property type="component" value="Unassembled WGS sequence"/>
</dbReference>
<dbReference type="GeneID" id="36410375"/>
<dbReference type="RefSeq" id="XP_024575308.1">
    <property type="nucleotide sequence ID" value="XM_024724430.2"/>
</dbReference>
<sequence length="67" mass="7686">MCSKSHCSTTDSLRSEAMFWSHSCVSFNDWMTNYVVSKVGLVTFSKAFLKSLLIKRLTTYTIHCNEL</sequence>
<accession>A0A0N7L4K6</accession>
<protein>
    <submittedName>
        <fullName evidence="1">Uncharacterized protein</fullName>
    </submittedName>
</protein>
<organism evidence="1 2">
    <name type="scientific">Plasmopara halstedii</name>
    <name type="common">Downy mildew of sunflower</name>
    <dbReference type="NCBI Taxonomy" id="4781"/>
    <lineage>
        <taxon>Eukaryota</taxon>
        <taxon>Sar</taxon>
        <taxon>Stramenopiles</taxon>
        <taxon>Oomycota</taxon>
        <taxon>Peronosporomycetes</taxon>
        <taxon>Peronosporales</taxon>
        <taxon>Peronosporaceae</taxon>
        <taxon>Plasmopara</taxon>
    </lineage>
</organism>
<evidence type="ECO:0000313" key="1">
    <source>
        <dbReference type="EMBL" id="CEG38939.1"/>
    </source>
</evidence>
<proteinExistence type="predicted"/>
<evidence type="ECO:0000313" key="2">
    <source>
        <dbReference type="Proteomes" id="UP000054928"/>
    </source>
</evidence>
<reference evidence="2" key="1">
    <citation type="submission" date="2014-09" db="EMBL/GenBank/DDBJ databases">
        <authorList>
            <person name="Sharma Rahul"/>
            <person name="Thines Marco"/>
        </authorList>
    </citation>
    <scope>NUCLEOTIDE SEQUENCE [LARGE SCALE GENOMIC DNA]</scope>
</reference>